<accession>A0A803KWY7</accession>
<keyword evidence="13" id="KW-1185">Reference proteome</keyword>
<evidence type="ECO:0000256" key="1">
    <source>
        <dbReference type="ARBA" id="ARBA00004609"/>
    </source>
</evidence>
<evidence type="ECO:0000256" key="10">
    <source>
        <dbReference type="SAM" id="Phobius"/>
    </source>
</evidence>
<evidence type="ECO:0000256" key="4">
    <source>
        <dbReference type="ARBA" id="ARBA00022729"/>
    </source>
</evidence>
<dbReference type="Gene3D" id="1.20.58.1040">
    <property type="match status" value="1"/>
</dbReference>
<dbReference type="GO" id="GO:0005886">
    <property type="term" value="C:plasma membrane"/>
    <property type="evidence" value="ECO:0007669"/>
    <property type="project" value="UniProtKB-SubCell"/>
</dbReference>
<evidence type="ECO:0000256" key="8">
    <source>
        <dbReference type="ARBA" id="ARBA00023288"/>
    </source>
</evidence>
<comment type="subcellular location">
    <subcellularLocation>
        <location evidence="1">Cell membrane</location>
        <topology evidence="1">Lipid-anchor</topology>
        <topology evidence="1">GPI-anchor</topology>
    </subcellularLocation>
</comment>
<dbReference type="InterPro" id="IPR012946">
    <property type="entry name" value="X8"/>
</dbReference>
<proteinExistence type="predicted"/>
<evidence type="ECO:0000256" key="7">
    <source>
        <dbReference type="ARBA" id="ARBA00023180"/>
    </source>
</evidence>
<dbReference type="FunFam" id="1.20.58.1040:FF:000001">
    <property type="entry name" value="Glucan endo-1,3-beta-glucosidase 4"/>
    <property type="match status" value="1"/>
</dbReference>
<dbReference type="AlphaFoldDB" id="A0A803KWY7"/>
<feature type="domain" description="X8" evidence="11">
    <location>
        <begin position="151"/>
        <end position="235"/>
    </location>
</feature>
<evidence type="ECO:0000256" key="5">
    <source>
        <dbReference type="ARBA" id="ARBA00023136"/>
    </source>
</evidence>
<keyword evidence="2" id="KW-1003">Cell membrane</keyword>
<dbReference type="Proteomes" id="UP000596660">
    <property type="component" value="Unplaced"/>
</dbReference>
<reference evidence="12" key="2">
    <citation type="submission" date="2021-03" db="UniProtKB">
        <authorList>
            <consortium name="EnsemblPlants"/>
        </authorList>
    </citation>
    <scope>IDENTIFICATION</scope>
</reference>
<dbReference type="GO" id="GO:0098552">
    <property type="term" value="C:side of membrane"/>
    <property type="evidence" value="ECO:0007669"/>
    <property type="project" value="UniProtKB-KW"/>
</dbReference>
<dbReference type="GO" id="GO:0009506">
    <property type="term" value="C:plasmodesma"/>
    <property type="evidence" value="ECO:0007669"/>
    <property type="project" value="UniProtKB-ARBA"/>
</dbReference>
<keyword evidence="8" id="KW-0449">Lipoprotein</keyword>
<dbReference type="SMART" id="SM00768">
    <property type="entry name" value="X8"/>
    <property type="match status" value="1"/>
</dbReference>
<keyword evidence="10" id="KW-1133">Transmembrane helix</keyword>
<evidence type="ECO:0000256" key="6">
    <source>
        <dbReference type="ARBA" id="ARBA00023157"/>
    </source>
</evidence>
<evidence type="ECO:0000256" key="3">
    <source>
        <dbReference type="ARBA" id="ARBA00022622"/>
    </source>
</evidence>
<dbReference type="OMA" id="HHESPIN"/>
<gene>
    <name evidence="12" type="primary">LOC110681686</name>
</gene>
<dbReference type="PANTHER" id="PTHR31044:SF118">
    <property type="entry name" value="MAJOR POLLEN ALLERGEN OLE E 10-LIKE"/>
    <property type="match status" value="1"/>
</dbReference>
<dbReference type="Gramene" id="AUR62003545-RA">
    <property type="protein sequence ID" value="AUR62003545-RA:cds"/>
    <property type="gene ID" value="AUR62003545"/>
</dbReference>
<keyword evidence="5 10" id="KW-0472">Membrane</keyword>
<dbReference type="PANTHER" id="PTHR31044">
    <property type="entry name" value="BETA-1,3 GLUCANASE"/>
    <property type="match status" value="1"/>
</dbReference>
<dbReference type="Pfam" id="PF07983">
    <property type="entry name" value="X8"/>
    <property type="match status" value="1"/>
</dbReference>
<dbReference type="OrthoDB" id="417697at2759"/>
<organism evidence="12 13">
    <name type="scientific">Chenopodium quinoa</name>
    <name type="common">Quinoa</name>
    <dbReference type="NCBI Taxonomy" id="63459"/>
    <lineage>
        <taxon>Eukaryota</taxon>
        <taxon>Viridiplantae</taxon>
        <taxon>Streptophyta</taxon>
        <taxon>Embryophyta</taxon>
        <taxon>Tracheophyta</taxon>
        <taxon>Spermatophyta</taxon>
        <taxon>Magnoliopsida</taxon>
        <taxon>eudicotyledons</taxon>
        <taxon>Gunneridae</taxon>
        <taxon>Pentapetalae</taxon>
        <taxon>Caryophyllales</taxon>
        <taxon>Chenopodiaceae</taxon>
        <taxon>Chenopodioideae</taxon>
        <taxon>Atripliceae</taxon>
        <taxon>Chenopodium</taxon>
    </lineage>
</organism>
<keyword evidence="6" id="KW-1015">Disulfide bond</keyword>
<name>A0A803KWY7_CHEQI</name>
<evidence type="ECO:0000259" key="11">
    <source>
        <dbReference type="SMART" id="SM00768"/>
    </source>
</evidence>
<dbReference type="EnsemblPlants" id="AUR62003545-RA">
    <property type="protein sequence ID" value="AUR62003545-RA:cds"/>
    <property type="gene ID" value="AUR62003545"/>
</dbReference>
<keyword evidence="4" id="KW-0732">Signal</keyword>
<evidence type="ECO:0000256" key="9">
    <source>
        <dbReference type="SAM" id="MobiDB-lite"/>
    </source>
</evidence>
<dbReference type="InterPro" id="IPR044788">
    <property type="entry name" value="X8_dom_prot"/>
</dbReference>
<feature type="region of interest" description="Disordered" evidence="9">
    <location>
        <begin position="84"/>
        <end position="142"/>
    </location>
</feature>
<dbReference type="SMR" id="A0A803KWY7"/>
<reference evidence="12" key="1">
    <citation type="journal article" date="2017" name="Nature">
        <title>The genome of Chenopodium quinoa.</title>
        <authorList>
            <person name="Jarvis D.E."/>
            <person name="Ho Y.S."/>
            <person name="Lightfoot D.J."/>
            <person name="Schmoeckel S.M."/>
            <person name="Li B."/>
            <person name="Borm T.J.A."/>
            <person name="Ohyanagi H."/>
            <person name="Mineta K."/>
            <person name="Michell C.T."/>
            <person name="Saber N."/>
            <person name="Kharbatia N.M."/>
            <person name="Rupper R.R."/>
            <person name="Sharp A.R."/>
            <person name="Dally N."/>
            <person name="Boughton B.A."/>
            <person name="Woo Y.H."/>
            <person name="Gao G."/>
            <person name="Schijlen E.G.W.M."/>
            <person name="Guo X."/>
            <person name="Momin A.A."/>
            <person name="Negrao S."/>
            <person name="Al-Babili S."/>
            <person name="Gehring C."/>
            <person name="Roessner U."/>
            <person name="Jung C."/>
            <person name="Murphy K."/>
            <person name="Arold S.T."/>
            <person name="Gojobori T."/>
            <person name="van der Linden C.G."/>
            <person name="van Loo E.N."/>
            <person name="Jellen E.N."/>
            <person name="Maughan P.J."/>
            <person name="Tester M."/>
        </authorList>
    </citation>
    <scope>NUCLEOTIDE SEQUENCE [LARGE SCALE GENOMIC DNA]</scope>
    <source>
        <strain evidence="12">cv. PI 614886</strain>
    </source>
</reference>
<dbReference type="GeneID" id="110681686"/>
<evidence type="ECO:0000256" key="2">
    <source>
        <dbReference type="ARBA" id="ARBA00022475"/>
    </source>
</evidence>
<protein>
    <recommendedName>
        <fullName evidence="11">X8 domain-containing protein</fullName>
    </recommendedName>
</protein>
<sequence length="238" mass="25714">MAVLFRARPTRPSTLDFIIVLVSIFVFSLFNICDAGRFLERFKLMTGLKFSYYQNPESDTFDLPTLDAYDDSWLAPSPLAPTPTNLIFNPPDNSPSPSPYAAPPMSGPPVSEASPTPGGPVVLHPGPSQLSLQPAGPPKHGWGQPGHEYAVWCVARPTVPETMLQRAMDYACGNGADCGSVQPNGPCFVPNNLVAHASYAFNSYWQRVKIAGGTCDFGGTAMLITVDPSFNACHFIYN</sequence>
<keyword evidence="3" id="KW-0336">GPI-anchor</keyword>
<keyword evidence="7" id="KW-0325">Glycoprotein</keyword>
<feature type="transmembrane region" description="Helical" evidence="10">
    <location>
        <begin position="17"/>
        <end position="39"/>
    </location>
</feature>
<evidence type="ECO:0000313" key="12">
    <source>
        <dbReference type="EnsemblPlants" id="AUR62003545-RA:cds"/>
    </source>
</evidence>
<keyword evidence="10" id="KW-0812">Transmembrane</keyword>
<dbReference type="KEGG" id="cqi:110681686"/>
<evidence type="ECO:0000313" key="13">
    <source>
        <dbReference type="Proteomes" id="UP000596660"/>
    </source>
</evidence>
<dbReference type="RefSeq" id="XP_021713515.1">
    <property type="nucleotide sequence ID" value="XM_021857823.1"/>
</dbReference>
<feature type="compositionally biased region" description="Pro residues" evidence="9">
    <location>
        <begin position="92"/>
        <end position="107"/>
    </location>
</feature>